<dbReference type="AlphaFoldDB" id="A0A0V1GZ17"/>
<dbReference type="EMBL" id="JYDP01000194">
    <property type="protein sequence ID" value="KRZ03421.1"/>
    <property type="molecule type" value="Genomic_DNA"/>
</dbReference>
<dbReference type="Proteomes" id="UP000055024">
    <property type="component" value="Unassembled WGS sequence"/>
</dbReference>
<reference evidence="1 2" key="1">
    <citation type="submission" date="2015-01" db="EMBL/GenBank/DDBJ databases">
        <title>Evolution of Trichinella species and genotypes.</title>
        <authorList>
            <person name="Korhonen P.K."/>
            <person name="Edoardo P."/>
            <person name="Giuseppe L.R."/>
            <person name="Gasser R.B."/>
        </authorList>
    </citation>
    <scope>NUCLEOTIDE SEQUENCE [LARGE SCALE GENOMIC DNA]</scope>
    <source>
        <strain evidence="1">ISS1029</strain>
    </source>
</reference>
<keyword evidence="2" id="KW-1185">Reference proteome</keyword>
<evidence type="ECO:0000313" key="2">
    <source>
        <dbReference type="Proteomes" id="UP000055024"/>
    </source>
</evidence>
<gene>
    <name evidence="1" type="ORF">T11_16676</name>
</gene>
<comment type="caution">
    <text evidence="1">The sequence shown here is derived from an EMBL/GenBank/DDBJ whole genome shotgun (WGS) entry which is preliminary data.</text>
</comment>
<evidence type="ECO:0000313" key="1">
    <source>
        <dbReference type="EMBL" id="KRZ03421.1"/>
    </source>
</evidence>
<protein>
    <submittedName>
        <fullName evidence="1">Uncharacterized protein</fullName>
    </submittedName>
</protein>
<sequence length="165" mass="19178">MSWLYYSHQQRHHVCSKLQLNADDIKWDLQPDVQSNLFTTLIPIAFVRFINKRTARAAGSSSKKDARKNGPRTTVPCSQTGLIASASRIRLTSKLRRLYLQKYASDKRCTVAPDIKVLFNLARDTSEMLLQNVHHSGCFLLYYHWRSYNFGNFEFLKYRVACEGR</sequence>
<organism evidence="1 2">
    <name type="scientific">Trichinella zimbabwensis</name>
    <dbReference type="NCBI Taxonomy" id="268475"/>
    <lineage>
        <taxon>Eukaryota</taxon>
        <taxon>Metazoa</taxon>
        <taxon>Ecdysozoa</taxon>
        <taxon>Nematoda</taxon>
        <taxon>Enoplea</taxon>
        <taxon>Dorylaimia</taxon>
        <taxon>Trichinellida</taxon>
        <taxon>Trichinellidae</taxon>
        <taxon>Trichinella</taxon>
    </lineage>
</organism>
<accession>A0A0V1GZ17</accession>
<name>A0A0V1GZ17_9BILA</name>
<proteinExistence type="predicted"/>